<accession>A0A8B8GJW5</accession>
<dbReference type="AlphaFoldDB" id="A0A8B8GJW5"/>
<dbReference type="RefSeq" id="XP_025423225.1">
    <property type="nucleotide sequence ID" value="XM_025567440.1"/>
</dbReference>
<keyword evidence="1" id="KW-1185">Reference proteome</keyword>
<protein>
    <submittedName>
        <fullName evidence="2">KRAB-A domain-containing protein 2-like</fullName>
    </submittedName>
</protein>
<dbReference type="Proteomes" id="UP000694846">
    <property type="component" value="Unplaced"/>
</dbReference>
<sequence length="144" mass="16471">MKNRSLHYEIKCSPYEAMFGIRAKIGLKSTSLPKSIIHKLKTDEDLETALNSINTEKSVDTSSEENIDVNEEQADIIQSRQETIIEKRRESFHNLKVQASKVKTNSEHRLREGKIGESVKIRIPDVDKARNDLRSILGVIIKKQ</sequence>
<evidence type="ECO:0000313" key="1">
    <source>
        <dbReference type="Proteomes" id="UP000694846"/>
    </source>
</evidence>
<name>A0A8B8GJW5_9HEMI</name>
<reference evidence="2" key="1">
    <citation type="submission" date="2025-08" db="UniProtKB">
        <authorList>
            <consortium name="RefSeq"/>
        </authorList>
    </citation>
    <scope>IDENTIFICATION</scope>
    <source>
        <tissue evidence="2">Whole body</tissue>
    </source>
</reference>
<gene>
    <name evidence="2" type="primary">LOC112692696</name>
</gene>
<organism evidence="1 2">
    <name type="scientific">Sipha flava</name>
    <name type="common">yellow sugarcane aphid</name>
    <dbReference type="NCBI Taxonomy" id="143950"/>
    <lineage>
        <taxon>Eukaryota</taxon>
        <taxon>Metazoa</taxon>
        <taxon>Ecdysozoa</taxon>
        <taxon>Arthropoda</taxon>
        <taxon>Hexapoda</taxon>
        <taxon>Insecta</taxon>
        <taxon>Pterygota</taxon>
        <taxon>Neoptera</taxon>
        <taxon>Paraneoptera</taxon>
        <taxon>Hemiptera</taxon>
        <taxon>Sternorrhyncha</taxon>
        <taxon>Aphidomorpha</taxon>
        <taxon>Aphidoidea</taxon>
        <taxon>Aphididae</taxon>
        <taxon>Sipha</taxon>
    </lineage>
</organism>
<evidence type="ECO:0000313" key="2">
    <source>
        <dbReference type="RefSeq" id="XP_025423225.1"/>
    </source>
</evidence>
<proteinExistence type="predicted"/>
<dbReference type="GeneID" id="112692696"/>
<dbReference type="OrthoDB" id="6625112at2759"/>